<sequence>MLTKLKLLYPAINEEILGLLLDSAKQFIVDYCGLDAYDAKFDSILLRMVQEDVNQLYSEGFQSESAEGSSVSYSPDYSERIYRTLNRSKKVRVVR</sequence>
<accession>A0A8S5LMF2</accession>
<dbReference type="InterPro" id="IPR021146">
    <property type="entry name" value="Phage_gp6-like_head-tail"/>
</dbReference>
<dbReference type="EMBL" id="BK015879">
    <property type="protein sequence ID" value="DAD71268.1"/>
    <property type="molecule type" value="Genomic_DNA"/>
</dbReference>
<evidence type="ECO:0000313" key="1">
    <source>
        <dbReference type="EMBL" id="DAD71268.1"/>
    </source>
</evidence>
<proteinExistence type="predicted"/>
<dbReference type="Gene3D" id="1.10.246.150">
    <property type="match status" value="1"/>
</dbReference>
<dbReference type="Pfam" id="PF05135">
    <property type="entry name" value="Phage_connect_1"/>
    <property type="match status" value="1"/>
</dbReference>
<protein>
    <submittedName>
        <fullName evidence="1">Tail connector protein</fullName>
    </submittedName>
</protein>
<dbReference type="InterPro" id="IPR053746">
    <property type="entry name" value="Viral_HT_Connector_Assembly"/>
</dbReference>
<reference evidence="1" key="1">
    <citation type="journal article" date="2021" name="Proc. Natl. Acad. Sci. U.S.A.">
        <title>A Catalog of Tens of Thousands of Viruses from Human Metagenomes Reveals Hidden Associations with Chronic Diseases.</title>
        <authorList>
            <person name="Tisza M.J."/>
            <person name="Buck C.B."/>
        </authorList>
    </citation>
    <scope>NUCLEOTIDE SEQUENCE</scope>
    <source>
        <strain evidence="1">CtDuC3</strain>
    </source>
</reference>
<organism evidence="1">
    <name type="scientific">Siphoviridae sp. ctDuC3</name>
    <dbReference type="NCBI Taxonomy" id="2827563"/>
    <lineage>
        <taxon>Viruses</taxon>
        <taxon>Duplodnaviria</taxon>
        <taxon>Heunggongvirae</taxon>
        <taxon>Uroviricota</taxon>
        <taxon>Caudoviricetes</taxon>
    </lineage>
</organism>
<name>A0A8S5LMF2_9CAUD</name>